<feature type="transmembrane region" description="Helical" evidence="1">
    <location>
        <begin position="82"/>
        <end position="101"/>
    </location>
</feature>
<evidence type="ECO:0008006" key="4">
    <source>
        <dbReference type="Google" id="ProtNLM"/>
    </source>
</evidence>
<feature type="transmembrane region" description="Helical" evidence="1">
    <location>
        <begin position="47"/>
        <end position="70"/>
    </location>
</feature>
<comment type="caution">
    <text evidence="2">The sequence shown here is derived from an EMBL/GenBank/DDBJ whole genome shotgun (WGS) entry which is preliminary data.</text>
</comment>
<dbReference type="AlphaFoldDB" id="A0A830ETJ4"/>
<protein>
    <recommendedName>
        <fullName evidence="4">PH domain-containing protein</fullName>
    </recommendedName>
</protein>
<dbReference type="RefSeq" id="WP_188979085.1">
    <property type="nucleotide sequence ID" value="NZ_BMPD01000005.1"/>
</dbReference>
<dbReference type="Proteomes" id="UP000614221">
    <property type="component" value="Unassembled WGS sequence"/>
</dbReference>
<evidence type="ECO:0000313" key="2">
    <source>
        <dbReference type="EMBL" id="GGK75091.1"/>
    </source>
</evidence>
<name>A0A830ETJ4_9EURY</name>
<organism evidence="2 3">
    <name type="scientific">Haloarcula sebkhae</name>
    <dbReference type="NCBI Taxonomy" id="932660"/>
    <lineage>
        <taxon>Archaea</taxon>
        <taxon>Methanobacteriati</taxon>
        <taxon>Methanobacteriota</taxon>
        <taxon>Stenosarchaea group</taxon>
        <taxon>Halobacteria</taxon>
        <taxon>Halobacteriales</taxon>
        <taxon>Haloarculaceae</taxon>
        <taxon>Haloarcula</taxon>
    </lineage>
</organism>
<reference evidence="2" key="2">
    <citation type="submission" date="2020-09" db="EMBL/GenBank/DDBJ databases">
        <authorList>
            <person name="Sun Q."/>
            <person name="Ohkuma M."/>
        </authorList>
    </citation>
    <scope>NUCLEOTIDE SEQUENCE</scope>
    <source>
        <strain evidence="2">JCM 19018</strain>
    </source>
</reference>
<dbReference type="EMBL" id="BMPD01000005">
    <property type="protein sequence ID" value="GGK75091.1"/>
    <property type="molecule type" value="Genomic_DNA"/>
</dbReference>
<feature type="transmembrane region" description="Helical" evidence="1">
    <location>
        <begin position="107"/>
        <end position="128"/>
    </location>
</feature>
<dbReference type="OrthoDB" id="271870at2157"/>
<gene>
    <name evidence="2" type="ORF">GCM10009067_29160</name>
</gene>
<evidence type="ECO:0000256" key="1">
    <source>
        <dbReference type="SAM" id="Phobius"/>
    </source>
</evidence>
<feature type="transmembrane region" description="Helical" evidence="1">
    <location>
        <begin position="12"/>
        <end position="35"/>
    </location>
</feature>
<feature type="transmembrane region" description="Helical" evidence="1">
    <location>
        <begin position="161"/>
        <end position="186"/>
    </location>
</feature>
<evidence type="ECO:0000313" key="3">
    <source>
        <dbReference type="Proteomes" id="UP000614221"/>
    </source>
</evidence>
<keyword evidence="1" id="KW-0472">Membrane</keyword>
<keyword evidence="1" id="KW-1133">Transmembrane helix</keyword>
<proteinExistence type="predicted"/>
<sequence length="276" mass="29206">MRPVVRTDGAGAASDPLFGGVSGAYLGLLLAPPVVLGLEWVGVTEAWALYTGLVGTVAAVTAVTVLVLSARPTVAVTLGATRTRWLPMASAVGYAAVGFASLEMSGIGGVLAFFFGLLAFLLGVAIAVMSQTRYTAAVTAEAEELTRWRASWPESAQRRRLFIGGAVACVVIVGFAVGAVFDIALLQYTGQVLFPSGFVLLSTGGTRTAVATERGLEIRLPVARRFYAWDELESYDLDADSLVITRKWGTDLRFATADIDDVSFAEWTLAERLSDS</sequence>
<accession>A0A830ETJ4</accession>
<reference evidence="2" key="1">
    <citation type="journal article" date="2014" name="Int. J. Syst. Evol. Microbiol.">
        <title>Complete genome sequence of Corynebacterium casei LMG S-19264T (=DSM 44701T), isolated from a smear-ripened cheese.</title>
        <authorList>
            <consortium name="US DOE Joint Genome Institute (JGI-PGF)"/>
            <person name="Walter F."/>
            <person name="Albersmeier A."/>
            <person name="Kalinowski J."/>
            <person name="Ruckert C."/>
        </authorList>
    </citation>
    <scope>NUCLEOTIDE SEQUENCE</scope>
    <source>
        <strain evidence="2">JCM 19018</strain>
    </source>
</reference>
<keyword evidence="1" id="KW-0812">Transmembrane</keyword>